<dbReference type="GO" id="GO:0006256">
    <property type="term" value="P:UDP catabolic process"/>
    <property type="evidence" value="ECO:0007669"/>
    <property type="project" value="TreeGrafter"/>
</dbReference>
<dbReference type="Proteomes" id="UP000000598">
    <property type="component" value="Chromosome D"/>
</dbReference>
<feature type="region of interest" description="Disordered" evidence="5">
    <location>
        <begin position="604"/>
        <end position="654"/>
    </location>
</feature>
<dbReference type="OMA" id="HESIGFM"/>
<feature type="transmembrane region" description="Helical" evidence="6">
    <location>
        <begin position="518"/>
        <end position="536"/>
    </location>
</feature>
<evidence type="ECO:0000256" key="5">
    <source>
        <dbReference type="SAM" id="MobiDB-lite"/>
    </source>
</evidence>
<keyword evidence="6" id="KW-1133">Transmembrane helix</keyword>
<dbReference type="SMR" id="F2Z664"/>
<keyword evidence="4" id="KW-0067">ATP-binding</keyword>
<comment type="similarity">
    <text evidence="1">Belongs to the GDA1/CD39 NTPase family.</text>
</comment>
<evidence type="ECO:0000256" key="6">
    <source>
        <dbReference type="SAM" id="Phobius"/>
    </source>
</evidence>
<proteinExistence type="inferred from homology"/>
<sequence length="654" mass="74334">MIITGSDEQYKQYGIVIDAGSSGSRIHIYQWDSPQHVLNSKGQEEADKDGSQIALLQSVPQIRQDKNWTHKISPGLSSFRDKPNKAYSKHIKQLLEFAKDVIPANKVSETPVFIQATAGMRLLPQRKQELILQELCKSIRSDTNFLLKDCSSQIQIIDGETEGLYGWLSLNYLLGNFDNFDPKYAQHPSSGFMDMGGASTQLAFMPSDPEEIARHKKYMHTIYLKNVNGDTQEWDVFVSTWLGFGANRARSRYLAQLINSLPENANEEDDDDYKTRYISDPCLPKGAKTEFEFKDRDFEITGAGDFVHCMKSMYPLLLNNLPCLEEPCLFNGVHAPRINFEQDKFVGISEYWYTANDVFKMSGEYNFHEFSKNVKEFCESDWNTLKENNANGVYNNIPDDFLLDSCFKANWILNVLHEGFDLPRMDIDIPDDSKSDDDRHVPFQSVEKINNQDVTWTLGRILMYASGLVVAGDASATVGIMPSPMDEKKDGKQFIPGAILSLQQPVNNASFGVSLKQTIIHIFIISLVLGSIYLIISKFRFARQFPKHKIFDGINAVKTSFCKLKTYSKLAQEEDMLGKLEEGTVNRGRFGRQEMENSSNFRSRSMMNLGDSLDSKDSYPLSDRDRKNTSLPNQGMRPVFSMADFSKFKNTNKD</sequence>
<evidence type="ECO:0000256" key="4">
    <source>
        <dbReference type="PIRSR" id="PIRSR600407-2"/>
    </source>
</evidence>
<dbReference type="InParanoid" id="F2Z664"/>
<dbReference type="eggNOG" id="KOG1386">
    <property type="taxonomic scope" value="Eukaryota"/>
</dbReference>
<feature type="binding site" evidence="4">
    <location>
        <begin position="197"/>
        <end position="201"/>
    </location>
    <ligand>
        <name>ATP</name>
        <dbReference type="ChEBI" id="CHEBI:30616"/>
    </ligand>
</feature>
<dbReference type="PANTHER" id="PTHR11782">
    <property type="entry name" value="ADENOSINE/GUANOSINE DIPHOSPHATASE"/>
    <property type="match status" value="1"/>
</dbReference>
<dbReference type="Pfam" id="PF01150">
    <property type="entry name" value="GDA1_CD39"/>
    <property type="match status" value="1"/>
</dbReference>
<dbReference type="AlphaFoldDB" id="F2Z664"/>
<dbReference type="GO" id="GO:0016020">
    <property type="term" value="C:membrane"/>
    <property type="evidence" value="ECO:0007669"/>
    <property type="project" value="TreeGrafter"/>
</dbReference>
<dbReference type="GO" id="GO:0046036">
    <property type="term" value="P:CTP metabolic process"/>
    <property type="evidence" value="ECO:0007669"/>
    <property type="project" value="TreeGrafter"/>
</dbReference>
<dbReference type="InterPro" id="IPR000407">
    <property type="entry name" value="GDA1_CD39_NTPase"/>
</dbReference>
<evidence type="ECO:0000256" key="2">
    <source>
        <dbReference type="ARBA" id="ARBA00022801"/>
    </source>
</evidence>
<dbReference type="FunCoup" id="F2Z664">
    <property type="interactions" value="264"/>
</dbReference>
<keyword evidence="4" id="KW-0547">Nucleotide-binding</keyword>
<keyword evidence="8" id="KW-1185">Reference proteome</keyword>
<accession>F2Z664</accession>
<dbReference type="STRING" id="284590.F2Z664"/>
<dbReference type="GO" id="GO:0004382">
    <property type="term" value="F:GDP phosphatase activity"/>
    <property type="evidence" value="ECO:0007669"/>
    <property type="project" value="TreeGrafter"/>
</dbReference>
<dbReference type="Gene3D" id="3.30.420.40">
    <property type="match status" value="1"/>
</dbReference>
<dbReference type="KEGG" id="kla:KLLA0_D13662g"/>
<keyword evidence="6" id="KW-0472">Membrane</keyword>
<keyword evidence="2" id="KW-0378">Hydrolase</keyword>
<gene>
    <name evidence="7" type="ORF">KLLA0_D13662g</name>
</gene>
<reference evidence="7 8" key="1">
    <citation type="journal article" date="2004" name="Nature">
        <title>Genome evolution in yeasts.</title>
        <authorList>
            <consortium name="Genolevures"/>
            <person name="Dujon B."/>
            <person name="Sherman D."/>
            <person name="Fischer G."/>
            <person name="Durrens P."/>
            <person name="Casaregola S."/>
            <person name="Lafontaine I."/>
            <person name="de Montigny J."/>
            <person name="Marck C."/>
            <person name="Neuveglise C."/>
            <person name="Talla E."/>
            <person name="Goffard N."/>
            <person name="Frangeul L."/>
            <person name="Aigle M."/>
            <person name="Anthouard V."/>
            <person name="Babour A."/>
            <person name="Barbe V."/>
            <person name="Barnay S."/>
            <person name="Blanchin S."/>
            <person name="Beckerich J.M."/>
            <person name="Beyne E."/>
            <person name="Bleykasten C."/>
            <person name="Boisrame A."/>
            <person name="Boyer J."/>
            <person name="Cattolico L."/>
            <person name="Confanioleri F."/>
            <person name="de Daruvar A."/>
            <person name="Despons L."/>
            <person name="Fabre E."/>
            <person name="Fairhead C."/>
            <person name="Ferry-Dumazet H."/>
            <person name="Groppi A."/>
            <person name="Hantraye F."/>
            <person name="Hennequin C."/>
            <person name="Jauniaux N."/>
            <person name="Joyet P."/>
            <person name="Kachouri R."/>
            <person name="Kerrest A."/>
            <person name="Koszul R."/>
            <person name="Lemaire M."/>
            <person name="Lesur I."/>
            <person name="Ma L."/>
            <person name="Muller H."/>
            <person name="Nicaud J.M."/>
            <person name="Nikolski M."/>
            <person name="Oztas S."/>
            <person name="Ozier-Kalogeropoulos O."/>
            <person name="Pellenz S."/>
            <person name="Potier S."/>
            <person name="Richard G.F."/>
            <person name="Straub M.L."/>
            <person name="Suleau A."/>
            <person name="Swennene D."/>
            <person name="Tekaia F."/>
            <person name="Wesolowski-Louvel M."/>
            <person name="Westhof E."/>
            <person name="Wirth B."/>
            <person name="Zeniou-Meyer M."/>
            <person name="Zivanovic I."/>
            <person name="Bolotin-Fukuhara M."/>
            <person name="Thierry A."/>
            <person name="Bouchier C."/>
            <person name="Caudron B."/>
            <person name="Scarpelli C."/>
            <person name="Gaillardin C."/>
            <person name="Weissenbach J."/>
            <person name="Wincker P."/>
            <person name="Souciet J.L."/>
        </authorList>
    </citation>
    <scope>NUCLEOTIDE SEQUENCE [LARGE SCALE GENOMIC DNA]</scope>
    <source>
        <strain evidence="8">ATCC 8585 / CBS 2359 / DSM 70799 / NBRC 1267 / NRRL Y-1140 / WM37</strain>
    </source>
</reference>
<protein>
    <submittedName>
        <fullName evidence="7">KLLA0D13662p</fullName>
    </submittedName>
</protein>
<dbReference type="PaxDb" id="284590-F2Z664"/>
<dbReference type="GO" id="GO:0045134">
    <property type="term" value="F:UDP phosphatase activity"/>
    <property type="evidence" value="ECO:0007669"/>
    <property type="project" value="TreeGrafter"/>
</dbReference>
<organism evidence="7 8">
    <name type="scientific">Kluyveromyces lactis (strain ATCC 8585 / CBS 2359 / DSM 70799 / NBRC 1267 / NRRL Y-1140 / WM37)</name>
    <name type="common">Yeast</name>
    <name type="synonym">Candida sphaerica</name>
    <dbReference type="NCBI Taxonomy" id="284590"/>
    <lineage>
        <taxon>Eukaryota</taxon>
        <taxon>Fungi</taxon>
        <taxon>Dikarya</taxon>
        <taxon>Ascomycota</taxon>
        <taxon>Saccharomycotina</taxon>
        <taxon>Saccharomycetes</taxon>
        <taxon>Saccharomycetales</taxon>
        <taxon>Saccharomycetaceae</taxon>
        <taxon>Kluyveromyces</taxon>
    </lineage>
</organism>
<evidence type="ECO:0000256" key="3">
    <source>
        <dbReference type="PIRSR" id="PIRSR600407-1"/>
    </source>
</evidence>
<feature type="compositionally biased region" description="Basic and acidic residues" evidence="5">
    <location>
        <begin position="613"/>
        <end position="628"/>
    </location>
</feature>
<dbReference type="CDD" id="cd24039">
    <property type="entry name" value="ASKHA_NBD_YND1-like"/>
    <property type="match status" value="1"/>
</dbReference>
<feature type="active site" description="Proton acceptor" evidence="3">
    <location>
        <position position="162"/>
    </location>
</feature>
<dbReference type="PANTHER" id="PTHR11782:SF121">
    <property type="entry name" value="NUCLEOSIDE-DIPHOSPHATASE MIG-23"/>
    <property type="match status" value="1"/>
</dbReference>
<dbReference type="Gene3D" id="3.30.420.150">
    <property type="entry name" value="Exopolyphosphatase. Domain 2"/>
    <property type="match status" value="1"/>
</dbReference>
<dbReference type="GO" id="GO:0005524">
    <property type="term" value="F:ATP binding"/>
    <property type="evidence" value="ECO:0007669"/>
    <property type="project" value="UniProtKB-KW"/>
</dbReference>
<evidence type="ECO:0000313" key="8">
    <source>
        <dbReference type="Proteomes" id="UP000000598"/>
    </source>
</evidence>
<dbReference type="GO" id="GO:0005794">
    <property type="term" value="C:Golgi apparatus"/>
    <property type="evidence" value="ECO:0007669"/>
    <property type="project" value="TreeGrafter"/>
</dbReference>
<evidence type="ECO:0000256" key="1">
    <source>
        <dbReference type="ARBA" id="ARBA00009283"/>
    </source>
</evidence>
<dbReference type="GO" id="GO:0017111">
    <property type="term" value="F:ribonucleoside triphosphate phosphatase activity"/>
    <property type="evidence" value="ECO:0007669"/>
    <property type="project" value="TreeGrafter"/>
</dbReference>
<keyword evidence="6" id="KW-0812">Transmembrane</keyword>
<name>F2Z664_KLULA</name>
<evidence type="ECO:0000313" key="7">
    <source>
        <dbReference type="EMBL" id="CAH00768.1"/>
    </source>
</evidence>
<dbReference type="EMBL" id="CR382124">
    <property type="protein sequence ID" value="CAH00768.1"/>
    <property type="molecule type" value="Genomic_DNA"/>
</dbReference>
<dbReference type="HOGENOM" id="CLU_010246_3_3_1"/>